<protein>
    <submittedName>
        <fullName evidence="3">Spore coat U domain-containing protein</fullName>
    </submittedName>
</protein>
<gene>
    <name evidence="3" type="ORF">F4V91_32515</name>
</gene>
<evidence type="ECO:0000259" key="2">
    <source>
        <dbReference type="Pfam" id="PF05229"/>
    </source>
</evidence>
<evidence type="ECO:0000313" key="4">
    <source>
        <dbReference type="Proteomes" id="UP000386575"/>
    </source>
</evidence>
<dbReference type="PANTHER" id="PTHR37089">
    <property type="entry name" value="PROTEIN U-RELATED"/>
    <property type="match status" value="1"/>
</dbReference>
<sequence>MRKASLHFLSALAGLLFASVAGAQTATTTFNVQMTINGQCVINSASNIDFGANGVINTNVDATGTIIVQCTSGTAYNIGLNAGTGTGATVAQRRMTGPGAAVINYSLFRDSGHLTLWGNTIGTDTQTGSGNGAAQSLTVYGRVAPQTTPAPGSYADTVTVTLTY</sequence>
<organism evidence="3 4">
    <name type="scientific">Neorhizobium galegae</name>
    <name type="common">Rhizobium galegae</name>
    <dbReference type="NCBI Taxonomy" id="399"/>
    <lineage>
        <taxon>Bacteria</taxon>
        <taxon>Pseudomonadati</taxon>
        <taxon>Pseudomonadota</taxon>
        <taxon>Alphaproteobacteria</taxon>
        <taxon>Hyphomicrobiales</taxon>
        <taxon>Rhizobiaceae</taxon>
        <taxon>Rhizobium/Agrobacterium group</taxon>
        <taxon>Neorhizobium</taxon>
    </lineage>
</organism>
<dbReference type="InterPro" id="IPR007893">
    <property type="entry name" value="Spore_coat_U/FanG"/>
</dbReference>
<dbReference type="EMBL" id="VZUL01000005">
    <property type="protein sequence ID" value="KAB1082377.1"/>
    <property type="molecule type" value="Genomic_DNA"/>
</dbReference>
<dbReference type="SMART" id="SM00972">
    <property type="entry name" value="SCPU"/>
    <property type="match status" value="1"/>
</dbReference>
<proteinExistence type="predicted"/>
<dbReference type="PANTHER" id="PTHR37089:SF4">
    <property type="entry name" value="EXPORTED PROTEIN"/>
    <property type="match status" value="1"/>
</dbReference>
<dbReference type="Pfam" id="PF05229">
    <property type="entry name" value="SCPU"/>
    <property type="match status" value="1"/>
</dbReference>
<feature type="signal peptide" evidence="1">
    <location>
        <begin position="1"/>
        <end position="23"/>
    </location>
</feature>
<dbReference type="InterPro" id="IPR053167">
    <property type="entry name" value="Spore_coat_component"/>
</dbReference>
<name>A0A6A1THP3_NEOGA</name>
<dbReference type="AlphaFoldDB" id="A0A6A1THP3"/>
<feature type="domain" description="Spore coat protein U/FanG" evidence="2">
    <location>
        <begin position="26"/>
        <end position="161"/>
    </location>
</feature>
<reference evidence="3 4" key="1">
    <citation type="submission" date="2019-09" db="EMBL/GenBank/DDBJ databases">
        <title>Genome sequencing of Ng87 strain.</title>
        <authorList>
            <person name="Karasev E.S."/>
            <person name="Andronov E."/>
        </authorList>
    </citation>
    <scope>NUCLEOTIDE SEQUENCE [LARGE SCALE GENOMIC DNA]</scope>
    <source>
        <strain evidence="3 4">Ng87</strain>
    </source>
</reference>
<evidence type="ECO:0000256" key="1">
    <source>
        <dbReference type="SAM" id="SignalP"/>
    </source>
</evidence>
<feature type="chain" id="PRO_5025451862" evidence="1">
    <location>
        <begin position="24"/>
        <end position="164"/>
    </location>
</feature>
<comment type="caution">
    <text evidence="3">The sequence shown here is derived from an EMBL/GenBank/DDBJ whole genome shotgun (WGS) entry which is preliminary data.</text>
</comment>
<dbReference type="Proteomes" id="UP000386575">
    <property type="component" value="Unassembled WGS sequence"/>
</dbReference>
<keyword evidence="1" id="KW-0732">Signal</keyword>
<dbReference type="RefSeq" id="WP_151047570.1">
    <property type="nucleotide sequence ID" value="NZ_VZUL01000005.1"/>
</dbReference>
<accession>A0A6A1THP3</accession>
<evidence type="ECO:0000313" key="3">
    <source>
        <dbReference type="EMBL" id="KAB1082377.1"/>
    </source>
</evidence>